<dbReference type="EMBL" id="KV907517">
    <property type="protein sequence ID" value="OOF90523.1"/>
    <property type="molecule type" value="Genomic_DNA"/>
</dbReference>
<evidence type="ECO:0000313" key="1">
    <source>
        <dbReference type="EMBL" id="OOF90523.1"/>
    </source>
</evidence>
<protein>
    <submittedName>
        <fullName evidence="1">Uncharacterized protein</fullName>
    </submittedName>
</protein>
<dbReference type="VEuPathDB" id="FungiDB:ASPCADRAFT_135088"/>
<sequence>MSILIYRVCALAHRICFSKNLTTHHRHPGVLASRVVAPSAPLPTLPPDSRSTRYSASPVHFPQMSRVSSCLPHYLEAPLGARAPPSVRPCWVASLAVPGASAWTWLWRPPRLLPRWSQAPGWRVVRSAAAAGGQAWVSQPLAPRGRLRASSPAPRSPCSYTTTTPFPSLDTICTISPARIDNSLDWSLLKSYNTFAVGFFCAGVPAGGGGGGGARPELDDAFRTCCDAAAAATD</sequence>
<name>A0A1R3R7T9_ASPC5</name>
<accession>A0A1R3R7T9</accession>
<gene>
    <name evidence="1" type="ORF">ASPCADRAFT_135088</name>
</gene>
<organism evidence="1 2">
    <name type="scientific">Aspergillus carbonarius (strain ITEM 5010)</name>
    <dbReference type="NCBI Taxonomy" id="602072"/>
    <lineage>
        <taxon>Eukaryota</taxon>
        <taxon>Fungi</taxon>
        <taxon>Dikarya</taxon>
        <taxon>Ascomycota</taxon>
        <taxon>Pezizomycotina</taxon>
        <taxon>Eurotiomycetes</taxon>
        <taxon>Eurotiomycetidae</taxon>
        <taxon>Eurotiales</taxon>
        <taxon>Aspergillaceae</taxon>
        <taxon>Aspergillus</taxon>
        <taxon>Aspergillus subgen. Circumdati</taxon>
    </lineage>
</organism>
<keyword evidence="2" id="KW-1185">Reference proteome</keyword>
<reference evidence="2" key="1">
    <citation type="journal article" date="2017" name="Genome Biol.">
        <title>Comparative genomics reveals high biological diversity and specific adaptations in the industrially and medically important fungal genus Aspergillus.</title>
        <authorList>
            <person name="de Vries R.P."/>
            <person name="Riley R."/>
            <person name="Wiebenga A."/>
            <person name="Aguilar-Osorio G."/>
            <person name="Amillis S."/>
            <person name="Uchima C.A."/>
            <person name="Anderluh G."/>
            <person name="Asadollahi M."/>
            <person name="Askin M."/>
            <person name="Barry K."/>
            <person name="Battaglia E."/>
            <person name="Bayram O."/>
            <person name="Benocci T."/>
            <person name="Braus-Stromeyer S.A."/>
            <person name="Caldana C."/>
            <person name="Canovas D."/>
            <person name="Cerqueira G.C."/>
            <person name="Chen F."/>
            <person name="Chen W."/>
            <person name="Choi C."/>
            <person name="Clum A."/>
            <person name="Dos Santos R.A."/>
            <person name="Damasio A.R."/>
            <person name="Diallinas G."/>
            <person name="Emri T."/>
            <person name="Fekete E."/>
            <person name="Flipphi M."/>
            <person name="Freyberg S."/>
            <person name="Gallo A."/>
            <person name="Gournas C."/>
            <person name="Habgood R."/>
            <person name="Hainaut M."/>
            <person name="Harispe M.L."/>
            <person name="Henrissat B."/>
            <person name="Hilden K.S."/>
            <person name="Hope R."/>
            <person name="Hossain A."/>
            <person name="Karabika E."/>
            <person name="Karaffa L."/>
            <person name="Karanyi Z."/>
            <person name="Krasevec N."/>
            <person name="Kuo A."/>
            <person name="Kusch H."/>
            <person name="LaButti K."/>
            <person name="Lagendijk E.L."/>
            <person name="Lapidus A."/>
            <person name="Levasseur A."/>
            <person name="Lindquist E."/>
            <person name="Lipzen A."/>
            <person name="Logrieco A.F."/>
            <person name="MacCabe A."/>
            <person name="Maekelae M.R."/>
            <person name="Malavazi I."/>
            <person name="Melin P."/>
            <person name="Meyer V."/>
            <person name="Mielnichuk N."/>
            <person name="Miskei M."/>
            <person name="Molnar A.P."/>
            <person name="Mule G."/>
            <person name="Ngan C.Y."/>
            <person name="Orejas M."/>
            <person name="Orosz E."/>
            <person name="Ouedraogo J.P."/>
            <person name="Overkamp K.M."/>
            <person name="Park H.-S."/>
            <person name="Perrone G."/>
            <person name="Piumi F."/>
            <person name="Punt P.J."/>
            <person name="Ram A.F."/>
            <person name="Ramon A."/>
            <person name="Rauscher S."/>
            <person name="Record E."/>
            <person name="Riano-Pachon D.M."/>
            <person name="Robert V."/>
            <person name="Roehrig J."/>
            <person name="Ruller R."/>
            <person name="Salamov A."/>
            <person name="Salih N.S."/>
            <person name="Samson R.A."/>
            <person name="Sandor E."/>
            <person name="Sanguinetti M."/>
            <person name="Schuetze T."/>
            <person name="Sepcic K."/>
            <person name="Shelest E."/>
            <person name="Sherlock G."/>
            <person name="Sophianopoulou V."/>
            <person name="Squina F.M."/>
            <person name="Sun H."/>
            <person name="Susca A."/>
            <person name="Todd R.B."/>
            <person name="Tsang A."/>
            <person name="Unkles S.E."/>
            <person name="van de Wiele N."/>
            <person name="van Rossen-Uffink D."/>
            <person name="Oliveira J.V."/>
            <person name="Vesth T.C."/>
            <person name="Visser J."/>
            <person name="Yu J.-H."/>
            <person name="Zhou M."/>
            <person name="Andersen M.R."/>
            <person name="Archer D.B."/>
            <person name="Baker S.E."/>
            <person name="Benoit I."/>
            <person name="Brakhage A.A."/>
            <person name="Braus G.H."/>
            <person name="Fischer R."/>
            <person name="Frisvad J.C."/>
            <person name="Goldman G.H."/>
            <person name="Houbraken J."/>
            <person name="Oakley B."/>
            <person name="Pocsi I."/>
            <person name="Scazzocchio C."/>
            <person name="Seiboth B."/>
            <person name="vanKuyk P.A."/>
            <person name="Wortman J."/>
            <person name="Dyer P.S."/>
            <person name="Grigoriev I.V."/>
        </authorList>
    </citation>
    <scope>NUCLEOTIDE SEQUENCE [LARGE SCALE GENOMIC DNA]</scope>
    <source>
        <strain evidence="2">ITEM 5010</strain>
    </source>
</reference>
<dbReference type="AlphaFoldDB" id="A0A1R3R7T9"/>
<proteinExistence type="predicted"/>
<dbReference type="Proteomes" id="UP000188318">
    <property type="component" value="Unassembled WGS sequence"/>
</dbReference>
<evidence type="ECO:0000313" key="2">
    <source>
        <dbReference type="Proteomes" id="UP000188318"/>
    </source>
</evidence>